<dbReference type="PROSITE" id="PS50112">
    <property type="entry name" value="PAS"/>
    <property type="match status" value="2"/>
</dbReference>
<dbReference type="PROSITE" id="PS50113">
    <property type="entry name" value="PAC"/>
    <property type="match status" value="2"/>
</dbReference>
<reference evidence="8 9" key="1">
    <citation type="journal article" date="2020" name="Syst. Appl. Microbiol.">
        <title>Alienimonas chondri sp. nov., a novel planctomycete isolated from the biofilm of the red alga Chondrus crispus.</title>
        <authorList>
            <person name="Vitorino I."/>
            <person name="Albuquerque L."/>
            <person name="Wiegand S."/>
            <person name="Kallscheuer N."/>
            <person name="da Costa M.S."/>
            <person name="Lobo-da-Cunha A."/>
            <person name="Jogler C."/>
            <person name="Lage O.M."/>
        </authorList>
    </citation>
    <scope>NUCLEOTIDE SEQUENCE [LARGE SCALE GENOMIC DNA]</scope>
    <source>
        <strain evidence="8 9">LzC2</strain>
    </source>
</reference>
<dbReference type="CDD" id="cd17535">
    <property type="entry name" value="REC_NarL-like"/>
    <property type="match status" value="1"/>
</dbReference>
<dbReference type="SMART" id="SM00065">
    <property type="entry name" value="GAF"/>
    <property type="match status" value="1"/>
</dbReference>
<keyword evidence="1" id="KW-0808">Transferase</keyword>
<dbReference type="InterPro" id="IPR000700">
    <property type="entry name" value="PAS-assoc_C"/>
</dbReference>
<dbReference type="InterPro" id="IPR013655">
    <property type="entry name" value="PAS_fold_3"/>
</dbReference>
<dbReference type="InterPro" id="IPR058245">
    <property type="entry name" value="NreC/VraR/RcsB-like_REC"/>
</dbReference>
<dbReference type="InterPro" id="IPR036890">
    <property type="entry name" value="HATPase_C_sf"/>
</dbReference>
<dbReference type="Gene3D" id="3.30.565.10">
    <property type="entry name" value="Histidine kinase-like ATPase, C-terminal domain"/>
    <property type="match status" value="1"/>
</dbReference>
<dbReference type="Pfam" id="PF13185">
    <property type="entry name" value="GAF_2"/>
    <property type="match status" value="1"/>
</dbReference>
<dbReference type="InterPro" id="IPR052155">
    <property type="entry name" value="Biofilm_reg_signaling"/>
</dbReference>
<dbReference type="SUPFAM" id="SSF55781">
    <property type="entry name" value="GAF domain-like"/>
    <property type="match status" value="1"/>
</dbReference>
<feature type="region of interest" description="Disordered" evidence="4">
    <location>
        <begin position="902"/>
        <end position="922"/>
    </location>
</feature>
<sequence length="1104" mass="120456">MTDAAISPRVFDPADPGTAIRLRRLFDTDLLGILFFGFDGSISAANDTFLQAVGYSRADLEAGRLDWAAMTPPEYAALDQAKVRELKDVGRVQAYEKEYIRRDGSRMPILLGAAKVDDAGGVCFVLDLTEQQRAELESRNSEELRQIALDVAKLGVCRFDLTTGTVTRDAQAAWIAGRGPDELGPYPLQDLFAGVQAEDLPLVQQAYESGARGERSEPTFRWVRPDGTIRTVRAAVYPEWRAAGRAGPVTALTVTLLDVTEVQQALRRQELWTEVLENAPDFVGVCDAEGRAEFVNAAGREIVGLTEEEAKGRSAREFHPAEGEGRTTAIAMQTARREGRWSGDSVLLKADGTHLPVSQTVLAHRNEVGAITHFSTICRDISERVRAEEVSNARRECLGRLAVGDPLPEVLSVLAEAAERHLPTPNLVCILLRDGAAEGALPPAGPGRGTVPGEKLRLASAPSLPDSFREGIDGLAADETGGACGAAAIRAKRVIVEDLSADPLCEQFRDFMASHDLKAVWSNPIFAADGAVLGTFAIYHDHARVPNDRDFKVVDPLVHTAAVVVERAATDARTLRLADELKQSERRFRGTFDNVGVGVAHVGLDGSWLEVNRRLCEIVGYPEDELRALTFQDITHPDDLSNDLELFGRLLSGEIPSYTMRKRYFHKSGEVIWIQLTVAMQLTAEKEPEYAISVVENITEKVRAEQELHELNATLELQVASRTTRVRRQKARLERLAKGLSEAEARERRRLAHVVHDDIQQVLAAAKISASGLLVRERKEMEGKRGPAGATVQLLDEAMARARSLTQELVPTVLYDRGLVPALVALCRRSEERFQHAVRFTGLADDQPPPSGFVDRSEPAGPLMFHAARELLFNATKHAPRSPVRVALGRTDDYRLQLVVSNPLEQDGANGGRPKRAAGDTSEDAAEGFGLFSLREQAALAGGALKIRQTSNLFVATLTLPPHPHVSQPQSMPVTAPALPTVRVMIVDDHLIVRTALAGLLAGTEGVEVVGEAADGREAVERVQEVRPDTVVMDVTMPRMDGIEATREVRKLMPNVRVIGLSMHDRDDMAEAMCEAGAAAYVPKGGPPEELIRVLRGEETPNNC</sequence>
<dbReference type="SUPFAM" id="SSF55785">
    <property type="entry name" value="PYP-like sensor domain (PAS domain)"/>
    <property type="match status" value="4"/>
</dbReference>
<dbReference type="EC" id="3.1.1.61" evidence="8"/>
<dbReference type="Proteomes" id="UP000609651">
    <property type="component" value="Unassembled WGS sequence"/>
</dbReference>
<comment type="caution">
    <text evidence="8">The sequence shown here is derived from an EMBL/GenBank/DDBJ whole genome shotgun (WGS) entry which is preliminary data.</text>
</comment>
<dbReference type="EMBL" id="WTPX01000011">
    <property type="protein sequence ID" value="NNJ24562.1"/>
    <property type="molecule type" value="Genomic_DNA"/>
</dbReference>
<evidence type="ECO:0000256" key="4">
    <source>
        <dbReference type="SAM" id="MobiDB-lite"/>
    </source>
</evidence>
<evidence type="ECO:0000259" key="5">
    <source>
        <dbReference type="PROSITE" id="PS50110"/>
    </source>
</evidence>
<dbReference type="InterPro" id="IPR011006">
    <property type="entry name" value="CheY-like_superfamily"/>
</dbReference>
<evidence type="ECO:0000256" key="1">
    <source>
        <dbReference type="ARBA" id="ARBA00022679"/>
    </source>
</evidence>
<keyword evidence="8" id="KW-0378">Hydrolase</keyword>
<feature type="domain" description="Response regulatory" evidence="5">
    <location>
        <begin position="983"/>
        <end position="1099"/>
    </location>
</feature>
<dbReference type="PROSITE" id="PS50110">
    <property type="entry name" value="RESPONSE_REGULATORY"/>
    <property type="match status" value="1"/>
</dbReference>
<feature type="domain" description="PAS" evidence="6">
    <location>
        <begin position="584"/>
        <end position="654"/>
    </location>
</feature>
<feature type="domain" description="PAC" evidence="7">
    <location>
        <begin position="341"/>
        <end position="393"/>
    </location>
</feature>
<dbReference type="InterPro" id="IPR001789">
    <property type="entry name" value="Sig_transdc_resp-reg_receiver"/>
</dbReference>
<evidence type="ECO:0000256" key="3">
    <source>
        <dbReference type="PROSITE-ProRule" id="PRU00169"/>
    </source>
</evidence>
<keyword evidence="9" id="KW-1185">Reference proteome</keyword>
<name>A0ABX1V9J2_9PLAN</name>
<dbReference type="SMART" id="SM00086">
    <property type="entry name" value="PAC"/>
    <property type="match status" value="4"/>
</dbReference>
<accession>A0ABX1V9J2</accession>
<proteinExistence type="predicted"/>
<organism evidence="8 9">
    <name type="scientific">Alienimonas chondri</name>
    <dbReference type="NCBI Taxonomy" id="2681879"/>
    <lineage>
        <taxon>Bacteria</taxon>
        <taxon>Pseudomonadati</taxon>
        <taxon>Planctomycetota</taxon>
        <taxon>Planctomycetia</taxon>
        <taxon>Planctomycetales</taxon>
        <taxon>Planctomycetaceae</taxon>
        <taxon>Alienimonas</taxon>
    </lineage>
</organism>
<dbReference type="Pfam" id="PF08448">
    <property type="entry name" value="PAS_4"/>
    <property type="match status" value="1"/>
</dbReference>
<feature type="domain" description="PAC" evidence="7">
    <location>
        <begin position="658"/>
        <end position="710"/>
    </location>
</feature>
<protein>
    <submittedName>
        <fullName evidence="8">Chemotaxis response regulator protein-glutamate methylesterase</fullName>
        <ecNumber evidence="8">3.1.1.61</ecNumber>
    </submittedName>
</protein>
<gene>
    <name evidence="8" type="primary">cheB_3</name>
    <name evidence="8" type="ORF">LzC2_06200</name>
</gene>
<dbReference type="PANTHER" id="PTHR44757:SF2">
    <property type="entry name" value="BIOFILM ARCHITECTURE MAINTENANCE PROTEIN MBAA"/>
    <property type="match status" value="1"/>
</dbReference>
<evidence type="ECO:0000313" key="9">
    <source>
        <dbReference type="Proteomes" id="UP000609651"/>
    </source>
</evidence>
<dbReference type="InterPro" id="IPR001610">
    <property type="entry name" value="PAC"/>
</dbReference>
<feature type="modified residue" description="4-aspartylphosphate" evidence="3">
    <location>
        <position position="1034"/>
    </location>
</feature>
<dbReference type="InterPro" id="IPR029016">
    <property type="entry name" value="GAF-like_dom_sf"/>
</dbReference>
<dbReference type="InterPro" id="IPR000014">
    <property type="entry name" value="PAS"/>
</dbReference>
<dbReference type="Gene3D" id="3.40.50.2300">
    <property type="match status" value="1"/>
</dbReference>
<dbReference type="SMART" id="SM00448">
    <property type="entry name" value="REC"/>
    <property type="match status" value="1"/>
</dbReference>
<evidence type="ECO:0000313" key="8">
    <source>
        <dbReference type="EMBL" id="NNJ24562.1"/>
    </source>
</evidence>
<dbReference type="SMART" id="SM00091">
    <property type="entry name" value="PAS"/>
    <property type="match status" value="4"/>
</dbReference>
<dbReference type="Pfam" id="PF00072">
    <property type="entry name" value="Response_reg"/>
    <property type="match status" value="1"/>
</dbReference>
<feature type="domain" description="PAS" evidence="6">
    <location>
        <begin position="268"/>
        <end position="339"/>
    </location>
</feature>
<dbReference type="PANTHER" id="PTHR44757">
    <property type="entry name" value="DIGUANYLATE CYCLASE DGCP"/>
    <property type="match status" value="1"/>
</dbReference>
<dbReference type="CDD" id="cd00130">
    <property type="entry name" value="PAS"/>
    <property type="match status" value="3"/>
</dbReference>
<dbReference type="Pfam" id="PF08447">
    <property type="entry name" value="PAS_3"/>
    <property type="match status" value="1"/>
</dbReference>
<evidence type="ECO:0000259" key="6">
    <source>
        <dbReference type="PROSITE" id="PS50112"/>
    </source>
</evidence>
<evidence type="ECO:0000259" key="7">
    <source>
        <dbReference type="PROSITE" id="PS50113"/>
    </source>
</evidence>
<dbReference type="NCBIfam" id="TIGR00229">
    <property type="entry name" value="sensory_box"/>
    <property type="match status" value="3"/>
</dbReference>
<dbReference type="Pfam" id="PF13426">
    <property type="entry name" value="PAS_9"/>
    <property type="match status" value="1"/>
</dbReference>
<dbReference type="InterPro" id="IPR003018">
    <property type="entry name" value="GAF"/>
</dbReference>
<dbReference type="GO" id="GO:0008984">
    <property type="term" value="F:protein-glutamate methylesterase activity"/>
    <property type="evidence" value="ECO:0007669"/>
    <property type="project" value="UniProtKB-EC"/>
</dbReference>
<evidence type="ECO:0000256" key="2">
    <source>
        <dbReference type="ARBA" id="ARBA00022777"/>
    </source>
</evidence>
<dbReference type="Gene3D" id="3.30.450.40">
    <property type="match status" value="1"/>
</dbReference>
<dbReference type="SUPFAM" id="SSF52172">
    <property type="entry name" value="CheY-like"/>
    <property type="match status" value="1"/>
</dbReference>
<dbReference type="Gene3D" id="3.30.450.20">
    <property type="entry name" value="PAS domain"/>
    <property type="match status" value="4"/>
</dbReference>
<keyword evidence="3" id="KW-0597">Phosphoprotein</keyword>
<dbReference type="InterPro" id="IPR035965">
    <property type="entry name" value="PAS-like_dom_sf"/>
</dbReference>
<dbReference type="InterPro" id="IPR013656">
    <property type="entry name" value="PAS_4"/>
</dbReference>
<keyword evidence="2" id="KW-0418">Kinase</keyword>